<sequence>MTGIKIVSGIAGLVALGSAGFYLYINHHLDTNWPASPLITNPATRKLLRGAALREHLAPNAPIAYLFLLRALEQIQQDGKLPEESPEVQELVVRLASAARAAGETAAAEQLLKRAWAMVVDGQGRAICAPVVVGAVTVQYPEQWRDRQIGQIADQLGPLLTGQGRAAEAVRVFGAALQAAKRQEENDEDAMLLRQANLVTSLGEAFALHGDVDSARALFESALVDVQKRAGDGPWACLDAVLMYNLAQISARAEEKRAWANSALSVVRKQRDVRACLNCETHVVRLLGGMAELQGDLAEAKKLYDKSLELARRSGTGNIELTREAAERVAHKMLIDE</sequence>
<dbReference type="OrthoDB" id="10050400at2759"/>
<evidence type="ECO:0000313" key="3">
    <source>
        <dbReference type="Proteomes" id="UP000193922"/>
    </source>
</evidence>
<organism evidence="2 3">
    <name type="scientific">Linderina pennispora</name>
    <dbReference type="NCBI Taxonomy" id="61395"/>
    <lineage>
        <taxon>Eukaryota</taxon>
        <taxon>Fungi</taxon>
        <taxon>Fungi incertae sedis</taxon>
        <taxon>Zoopagomycota</taxon>
        <taxon>Kickxellomycotina</taxon>
        <taxon>Kickxellomycetes</taxon>
        <taxon>Kickxellales</taxon>
        <taxon>Kickxellaceae</taxon>
        <taxon>Linderina</taxon>
    </lineage>
</organism>
<gene>
    <name evidence="2" type="ORF">DL89DRAFT_272538</name>
</gene>
<protein>
    <recommendedName>
        <fullName evidence="4">MalT-like TPR region domain-containing protein</fullName>
    </recommendedName>
</protein>
<dbReference type="Gene3D" id="1.25.40.10">
    <property type="entry name" value="Tetratricopeptide repeat domain"/>
    <property type="match status" value="1"/>
</dbReference>
<evidence type="ECO:0000256" key="1">
    <source>
        <dbReference type="SAM" id="Phobius"/>
    </source>
</evidence>
<evidence type="ECO:0008006" key="4">
    <source>
        <dbReference type="Google" id="ProtNLM"/>
    </source>
</evidence>
<dbReference type="EMBL" id="MCFD01000107">
    <property type="protein sequence ID" value="ORX64286.1"/>
    <property type="molecule type" value="Genomic_DNA"/>
</dbReference>
<keyword evidence="1" id="KW-0472">Membrane</keyword>
<keyword evidence="3" id="KW-1185">Reference proteome</keyword>
<keyword evidence="1" id="KW-1133">Transmembrane helix</keyword>
<reference evidence="2 3" key="1">
    <citation type="submission" date="2016-07" db="EMBL/GenBank/DDBJ databases">
        <title>Pervasive Adenine N6-methylation of Active Genes in Fungi.</title>
        <authorList>
            <consortium name="DOE Joint Genome Institute"/>
            <person name="Mondo S.J."/>
            <person name="Dannebaum R.O."/>
            <person name="Kuo R.C."/>
            <person name="Labutti K."/>
            <person name="Haridas S."/>
            <person name="Kuo A."/>
            <person name="Salamov A."/>
            <person name="Ahrendt S.R."/>
            <person name="Lipzen A."/>
            <person name="Sullivan W."/>
            <person name="Andreopoulos W.B."/>
            <person name="Clum A."/>
            <person name="Lindquist E."/>
            <person name="Daum C."/>
            <person name="Ramamoorthy G.K."/>
            <person name="Gryganskyi A."/>
            <person name="Culley D."/>
            <person name="Magnuson J.K."/>
            <person name="James T.Y."/>
            <person name="O'Malley M.A."/>
            <person name="Stajich J.E."/>
            <person name="Spatafora J.W."/>
            <person name="Visel A."/>
            <person name="Grigoriev I.V."/>
        </authorList>
    </citation>
    <scope>NUCLEOTIDE SEQUENCE [LARGE SCALE GENOMIC DNA]</scope>
    <source>
        <strain evidence="2 3">ATCC 12442</strain>
    </source>
</reference>
<dbReference type="SUPFAM" id="SSF48452">
    <property type="entry name" value="TPR-like"/>
    <property type="match status" value="1"/>
</dbReference>
<dbReference type="Proteomes" id="UP000193922">
    <property type="component" value="Unassembled WGS sequence"/>
</dbReference>
<name>A0A1Y1VTE3_9FUNG</name>
<comment type="caution">
    <text evidence="2">The sequence shown here is derived from an EMBL/GenBank/DDBJ whole genome shotgun (WGS) entry which is preliminary data.</text>
</comment>
<evidence type="ECO:0000313" key="2">
    <source>
        <dbReference type="EMBL" id="ORX64286.1"/>
    </source>
</evidence>
<dbReference type="GeneID" id="63805639"/>
<feature type="transmembrane region" description="Helical" evidence="1">
    <location>
        <begin position="6"/>
        <end position="25"/>
    </location>
</feature>
<dbReference type="RefSeq" id="XP_040739220.1">
    <property type="nucleotide sequence ID" value="XM_040888991.1"/>
</dbReference>
<proteinExistence type="predicted"/>
<dbReference type="InterPro" id="IPR011990">
    <property type="entry name" value="TPR-like_helical_dom_sf"/>
</dbReference>
<keyword evidence="1" id="KW-0812">Transmembrane</keyword>
<dbReference type="AlphaFoldDB" id="A0A1Y1VTE3"/>
<accession>A0A1Y1VTE3</accession>